<dbReference type="InterPro" id="IPR008930">
    <property type="entry name" value="Terpenoid_cyclase/PrenylTrfase"/>
</dbReference>
<protein>
    <submittedName>
        <fullName evidence="6">Uncharacterized protein</fullName>
    </submittedName>
</protein>
<accession>A0AAP0B948</accession>
<dbReference type="Pfam" id="PF03936">
    <property type="entry name" value="Terpene_synth_C"/>
    <property type="match status" value="1"/>
</dbReference>
<comment type="cofactor">
    <cofactor evidence="1">
        <name>Mg(2+)</name>
        <dbReference type="ChEBI" id="CHEBI:18420"/>
    </cofactor>
</comment>
<comment type="caution">
    <text evidence="6">The sequence shown here is derived from an EMBL/GenBank/DDBJ whole genome shotgun (WGS) entry which is preliminary data.</text>
</comment>
<name>A0AAP0B948_9ASPA</name>
<dbReference type="Gene3D" id="1.50.10.130">
    <property type="entry name" value="Terpene synthase, N-terminal domain"/>
    <property type="match status" value="1"/>
</dbReference>
<feature type="domain" description="Terpene synthase metal-binding" evidence="5">
    <location>
        <begin position="313"/>
        <end position="542"/>
    </location>
</feature>
<evidence type="ECO:0000256" key="2">
    <source>
        <dbReference type="ARBA" id="ARBA00022723"/>
    </source>
</evidence>
<dbReference type="EMBL" id="JBBWWQ010000013">
    <property type="protein sequence ID" value="KAK8933764.1"/>
    <property type="molecule type" value="Genomic_DNA"/>
</dbReference>
<dbReference type="SUPFAM" id="SSF48576">
    <property type="entry name" value="Terpenoid synthases"/>
    <property type="match status" value="1"/>
</dbReference>
<keyword evidence="7" id="KW-1185">Reference proteome</keyword>
<evidence type="ECO:0000256" key="3">
    <source>
        <dbReference type="ARBA" id="ARBA00022842"/>
    </source>
</evidence>
<evidence type="ECO:0000313" key="6">
    <source>
        <dbReference type="EMBL" id="KAK8933764.1"/>
    </source>
</evidence>
<dbReference type="GO" id="GO:0000287">
    <property type="term" value="F:magnesium ion binding"/>
    <property type="evidence" value="ECO:0007669"/>
    <property type="project" value="InterPro"/>
</dbReference>
<feature type="domain" description="Terpene synthase N-terminal" evidence="4">
    <location>
        <begin position="62"/>
        <end position="245"/>
    </location>
</feature>
<dbReference type="FunFam" id="1.10.600.10:FF:000007">
    <property type="entry name" value="Isoprene synthase, chloroplastic"/>
    <property type="match status" value="1"/>
</dbReference>
<dbReference type="InterPro" id="IPR050148">
    <property type="entry name" value="Terpene_synthase-like"/>
</dbReference>
<dbReference type="SUPFAM" id="SSF48239">
    <property type="entry name" value="Terpenoid cyclases/Protein prenyltransferases"/>
    <property type="match status" value="1"/>
</dbReference>
<dbReference type="Proteomes" id="UP001418222">
    <property type="component" value="Unassembled WGS sequence"/>
</dbReference>
<keyword evidence="3" id="KW-0460">Magnesium</keyword>
<evidence type="ECO:0000313" key="7">
    <source>
        <dbReference type="Proteomes" id="UP001418222"/>
    </source>
</evidence>
<dbReference type="AlphaFoldDB" id="A0AAP0B948"/>
<evidence type="ECO:0000259" key="5">
    <source>
        <dbReference type="Pfam" id="PF03936"/>
    </source>
</evidence>
<dbReference type="Gene3D" id="1.10.600.10">
    <property type="entry name" value="Farnesyl Diphosphate Synthase"/>
    <property type="match status" value="1"/>
</dbReference>
<dbReference type="InterPro" id="IPR044814">
    <property type="entry name" value="Terpene_cyclase_plant_C1"/>
</dbReference>
<dbReference type="CDD" id="cd00684">
    <property type="entry name" value="Terpene_cyclase_plant_C1"/>
    <property type="match status" value="1"/>
</dbReference>
<dbReference type="SFLD" id="SFLDS00005">
    <property type="entry name" value="Isoprenoid_Synthase_Type_I"/>
    <property type="match status" value="1"/>
</dbReference>
<reference evidence="6 7" key="1">
    <citation type="journal article" date="2022" name="Nat. Plants">
        <title>Genomes of leafy and leafless Platanthera orchids illuminate the evolution of mycoheterotrophy.</title>
        <authorList>
            <person name="Li M.H."/>
            <person name="Liu K.W."/>
            <person name="Li Z."/>
            <person name="Lu H.C."/>
            <person name="Ye Q.L."/>
            <person name="Zhang D."/>
            <person name="Wang J.Y."/>
            <person name="Li Y.F."/>
            <person name="Zhong Z.M."/>
            <person name="Liu X."/>
            <person name="Yu X."/>
            <person name="Liu D.K."/>
            <person name="Tu X.D."/>
            <person name="Liu B."/>
            <person name="Hao Y."/>
            <person name="Liao X.Y."/>
            <person name="Jiang Y.T."/>
            <person name="Sun W.H."/>
            <person name="Chen J."/>
            <person name="Chen Y.Q."/>
            <person name="Ai Y."/>
            <person name="Zhai J.W."/>
            <person name="Wu S.S."/>
            <person name="Zhou Z."/>
            <person name="Hsiao Y.Y."/>
            <person name="Wu W.L."/>
            <person name="Chen Y.Y."/>
            <person name="Lin Y.F."/>
            <person name="Hsu J.L."/>
            <person name="Li C.Y."/>
            <person name="Wang Z.W."/>
            <person name="Zhao X."/>
            <person name="Zhong W.Y."/>
            <person name="Ma X.K."/>
            <person name="Ma L."/>
            <person name="Huang J."/>
            <person name="Chen G.Z."/>
            <person name="Huang M.Z."/>
            <person name="Huang L."/>
            <person name="Peng D.H."/>
            <person name="Luo Y.B."/>
            <person name="Zou S.Q."/>
            <person name="Chen S.P."/>
            <person name="Lan S."/>
            <person name="Tsai W.C."/>
            <person name="Van de Peer Y."/>
            <person name="Liu Z.J."/>
        </authorList>
    </citation>
    <scope>NUCLEOTIDE SEQUENCE [LARGE SCALE GENOMIC DNA]</scope>
    <source>
        <strain evidence="6">Lor287</strain>
    </source>
</reference>
<keyword evidence="2" id="KW-0479">Metal-binding</keyword>
<dbReference type="InterPro" id="IPR036965">
    <property type="entry name" value="Terpene_synth_N_sf"/>
</dbReference>
<dbReference type="GO" id="GO:0016102">
    <property type="term" value="P:diterpenoid biosynthetic process"/>
    <property type="evidence" value="ECO:0007669"/>
    <property type="project" value="InterPro"/>
</dbReference>
<sequence length="600" mass="69217">MTFHLRLSLSPRMPSPPLSPAMLRRRTLSPVIRCQRTLSPDVPSAPTLRRTANFQPTMFDDAYIQSLSTVAFKDEEKALLRREKLKDEVRCMILEEKGLLDQLELLDSIQQLGVAYHFEKDINCVLSRMHLRFKTLCDHDKLGDDMHATSLIFRLLRQNGFGVSQDLLVQGFKDEHGCFKSHAFADIKGVLSLYEATFLAEDGDDDELVKGRRRAEKHLREWSRLCSLNNEEDHILLAELVDRALELPLHWRTARLHSLWLIDAYGRKDGMDPKLLELAKLDFNMVQSVYKLELKEVSRWWKKLGLADGGELIKFARNWPVESYLWTVGLASEPNFSRCRKELAKTVCFVHVIDDIYDIYGSLDELELFTDAVHRWEMAAVDELPEYMKPCFIALFNTVNELAFATFKNKGLDILPCLKRAWSDICKAFLVEARWCNSGCIPTLEEYLDNAWISVAAPLTLVYSQCLSENLIMKSLENFYFYPSMARHSSTIFRLHDDLGTSKAEIQRGDVAKSIQCYMKEKGVVERVACEKMKDLIHEKWKLLNGEHAANSQFEETFRRVVMNLPRMAQFMYHNGDGNGKPNHRMKGLIMSLLIEPIPL</sequence>
<dbReference type="GO" id="GO:0010333">
    <property type="term" value="F:terpene synthase activity"/>
    <property type="evidence" value="ECO:0007669"/>
    <property type="project" value="InterPro"/>
</dbReference>
<dbReference type="PANTHER" id="PTHR31225">
    <property type="entry name" value="OS04G0344100 PROTEIN-RELATED"/>
    <property type="match status" value="1"/>
</dbReference>
<dbReference type="InterPro" id="IPR001906">
    <property type="entry name" value="Terpene_synth_N"/>
</dbReference>
<dbReference type="SFLD" id="SFLDG01019">
    <property type="entry name" value="Terpene_Cyclase_Like_1_C_Termi"/>
    <property type="match status" value="1"/>
</dbReference>
<dbReference type="InterPro" id="IPR005630">
    <property type="entry name" value="Terpene_synthase_metal-bd"/>
</dbReference>
<evidence type="ECO:0000259" key="4">
    <source>
        <dbReference type="Pfam" id="PF01397"/>
    </source>
</evidence>
<organism evidence="6 7">
    <name type="scientific">Platanthera zijinensis</name>
    <dbReference type="NCBI Taxonomy" id="2320716"/>
    <lineage>
        <taxon>Eukaryota</taxon>
        <taxon>Viridiplantae</taxon>
        <taxon>Streptophyta</taxon>
        <taxon>Embryophyta</taxon>
        <taxon>Tracheophyta</taxon>
        <taxon>Spermatophyta</taxon>
        <taxon>Magnoliopsida</taxon>
        <taxon>Liliopsida</taxon>
        <taxon>Asparagales</taxon>
        <taxon>Orchidaceae</taxon>
        <taxon>Orchidoideae</taxon>
        <taxon>Orchideae</taxon>
        <taxon>Orchidinae</taxon>
        <taxon>Platanthera</taxon>
    </lineage>
</organism>
<dbReference type="InterPro" id="IPR034741">
    <property type="entry name" value="Terpene_cyclase-like_1_C"/>
</dbReference>
<proteinExistence type="predicted"/>
<dbReference type="PANTHER" id="PTHR31225:SF252">
    <property type="entry name" value="TERPENE SYNTHASE 12-RELATED"/>
    <property type="match status" value="1"/>
</dbReference>
<gene>
    <name evidence="6" type="ORF">KSP39_PZI015404</name>
</gene>
<evidence type="ECO:0000256" key="1">
    <source>
        <dbReference type="ARBA" id="ARBA00001946"/>
    </source>
</evidence>
<dbReference type="InterPro" id="IPR008949">
    <property type="entry name" value="Isoprenoid_synthase_dom_sf"/>
</dbReference>
<dbReference type="Pfam" id="PF01397">
    <property type="entry name" value="Terpene_synth"/>
    <property type="match status" value="1"/>
</dbReference>